<evidence type="ECO:0000256" key="1">
    <source>
        <dbReference type="SAM" id="MobiDB-lite"/>
    </source>
</evidence>
<feature type="region of interest" description="Disordered" evidence="1">
    <location>
        <begin position="1"/>
        <end position="24"/>
    </location>
</feature>
<dbReference type="Proteomes" id="UP001627154">
    <property type="component" value="Unassembled WGS sequence"/>
</dbReference>
<reference evidence="2 3" key="1">
    <citation type="journal article" date="2024" name="bioRxiv">
        <title>A reference genome for Trichogramma kaykai: A tiny desert-dwelling parasitoid wasp with competing sex-ratio distorters.</title>
        <authorList>
            <person name="Culotta J."/>
            <person name="Lindsey A.R."/>
        </authorList>
    </citation>
    <scope>NUCLEOTIDE SEQUENCE [LARGE SCALE GENOMIC DNA]</scope>
    <source>
        <strain evidence="2 3">KSX58</strain>
    </source>
</reference>
<proteinExistence type="predicted"/>
<protein>
    <submittedName>
        <fullName evidence="2">Uncharacterized protein</fullName>
    </submittedName>
</protein>
<evidence type="ECO:0000313" key="3">
    <source>
        <dbReference type="Proteomes" id="UP001627154"/>
    </source>
</evidence>
<gene>
    <name evidence="2" type="ORF">TKK_012461</name>
</gene>
<organism evidence="2 3">
    <name type="scientific">Trichogramma kaykai</name>
    <dbReference type="NCBI Taxonomy" id="54128"/>
    <lineage>
        <taxon>Eukaryota</taxon>
        <taxon>Metazoa</taxon>
        <taxon>Ecdysozoa</taxon>
        <taxon>Arthropoda</taxon>
        <taxon>Hexapoda</taxon>
        <taxon>Insecta</taxon>
        <taxon>Pterygota</taxon>
        <taxon>Neoptera</taxon>
        <taxon>Endopterygota</taxon>
        <taxon>Hymenoptera</taxon>
        <taxon>Apocrita</taxon>
        <taxon>Proctotrupomorpha</taxon>
        <taxon>Chalcidoidea</taxon>
        <taxon>Trichogrammatidae</taxon>
        <taxon>Trichogramma</taxon>
    </lineage>
</organism>
<name>A0ABD2WKW8_9HYME</name>
<dbReference type="AlphaFoldDB" id="A0ABD2WKW8"/>
<sequence>MEMNRNDSDSDSASDSLEDSIVKKSSKCGIKEWNGYQRRELRRFGARRRRSSPAPDSRHQRERDQKWILEQSEVAEKNLHMRYVSHDVSQQGDHRLPHQLGAQSGGQQFLRHVLQALLQVLHVQVLQPRHVDRLITVINMSMLNNKSNFLLLKNEFFFSRFHAELTTVPTSEYQVSKHILSREPPFSSLASSLYM</sequence>
<evidence type="ECO:0000313" key="2">
    <source>
        <dbReference type="EMBL" id="KAL3393221.1"/>
    </source>
</evidence>
<comment type="caution">
    <text evidence="2">The sequence shown here is derived from an EMBL/GenBank/DDBJ whole genome shotgun (WGS) entry which is preliminary data.</text>
</comment>
<dbReference type="EMBL" id="JBJJXI010000100">
    <property type="protein sequence ID" value="KAL3393221.1"/>
    <property type="molecule type" value="Genomic_DNA"/>
</dbReference>
<accession>A0ABD2WKW8</accession>
<keyword evidence="3" id="KW-1185">Reference proteome</keyword>
<feature type="region of interest" description="Disordered" evidence="1">
    <location>
        <begin position="42"/>
        <end position="65"/>
    </location>
</feature>
<feature type="compositionally biased region" description="Acidic residues" evidence="1">
    <location>
        <begin position="9"/>
        <end position="18"/>
    </location>
</feature>
<feature type="compositionally biased region" description="Basic and acidic residues" evidence="1">
    <location>
        <begin position="56"/>
        <end position="65"/>
    </location>
</feature>